<accession>A0A3P8BP72</accession>
<keyword evidence="2" id="KW-1185">Reference proteome</keyword>
<evidence type="ECO:0000313" key="2">
    <source>
        <dbReference type="Proteomes" id="UP000050761"/>
    </source>
</evidence>
<dbReference type="EMBL" id="UZAH01029863">
    <property type="protein sequence ID" value="VDP08245.1"/>
    <property type="molecule type" value="Genomic_DNA"/>
</dbReference>
<name>A0A183G6A6_HELPZ</name>
<proteinExistence type="predicted"/>
<gene>
    <name evidence="1" type="ORF">HPBE_LOCUS17216</name>
</gene>
<dbReference type="Proteomes" id="UP000050761">
    <property type="component" value="Unassembled WGS sequence"/>
</dbReference>
<dbReference type="WBParaSite" id="HPBE_0001722001-mRNA-1">
    <property type="protein sequence ID" value="HPBE_0001722001-mRNA-1"/>
    <property type="gene ID" value="HPBE_0001722001"/>
</dbReference>
<protein>
    <submittedName>
        <fullName evidence="3">Endo/exonuclease/phosphatase domain-containing protein</fullName>
    </submittedName>
</protein>
<organism evidence="2 3">
    <name type="scientific">Heligmosomoides polygyrus</name>
    <name type="common">Parasitic roundworm</name>
    <dbReference type="NCBI Taxonomy" id="6339"/>
    <lineage>
        <taxon>Eukaryota</taxon>
        <taxon>Metazoa</taxon>
        <taxon>Ecdysozoa</taxon>
        <taxon>Nematoda</taxon>
        <taxon>Chromadorea</taxon>
        <taxon>Rhabditida</taxon>
        <taxon>Rhabditina</taxon>
        <taxon>Rhabditomorpha</taxon>
        <taxon>Strongyloidea</taxon>
        <taxon>Heligmosomidae</taxon>
        <taxon>Heligmosomoides</taxon>
    </lineage>
</organism>
<evidence type="ECO:0000313" key="1">
    <source>
        <dbReference type="EMBL" id="VDP08245.1"/>
    </source>
</evidence>
<reference evidence="3" key="2">
    <citation type="submission" date="2019-09" db="UniProtKB">
        <authorList>
            <consortium name="WormBaseParasite"/>
        </authorList>
    </citation>
    <scope>IDENTIFICATION</scope>
</reference>
<dbReference type="AlphaFoldDB" id="A0A183G6A6"/>
<sequence length="151" mass="17829">MELEEFYKEDNTFDLVIVGDLNVKVGPRRSPEEIHIETHRLVWNEEGERVSKFILPIKTTHENSLFQKPSTLRWSWESSGGSFNRKYCLTDVSIVTKFYTGSDHRLFRARLRFLHQGEKAAKLKKRIQNDHKVGPLHLSCQPSRRYRHGQH</sequence>
<reference evidence="1 2" key="1">
    <citation type="submission" date="2018-11" db="EMBL/GenBank/DDBJ databases">
        <authorList>
            <consortium name="Pathogen Informatics"/>
        </authorList>
    </citation>
    <scope>NUCLEOTIDE SEQUENCE [LARGE SCALE GENOMIC DNA]</scope>
</reference>
<evidence type="ECO:0000313" key="3">
    <source>
        <dbReference type="WBParaSite" id="HPBE_0001722001-mRNA-1"/>
    </source>
</evidence>
<dbReference type="OrthoDB" id="5832716at2759"/>
<accession>A0A183G6A6</accession>